<dbReference type="Proteomes" id="UP000239747">
    <property type="component" value="Unassembled WGS sequence"/>
</dbReference>
<proteinExistence type="inferred from homology"/>
<dbReference type="Pfam" id="PF24850">
    <property type="entry name" value="CC_BshC"/>
    <property type="match status" value="1"/>
</dbReference>
<evidence type="ECO:0000313" key="5">
    <source>
        <dbReference type="EMBL" id="PQJ33090.1"/>
    </source>
</evidence>
<dbReference type="NCBIfam" id="TIGR03998">
    <property type="entry name" value="thiol_BshC"/>
    <property type="match status" value="1"/>
</dbReference>
<name>A0A2S7UER1_9FLAO</name>
<dbReference type="HAMAP" id="MF_01867">
    <property type="entry name" value="BshC"/>
    <property type="match status" value="1"/>
</dbReference>
<dbReference type="InterPro" id="IPR055399">
    <property type="entry name" value="CC_BshC"/>
</dbReference>
<evidence type="ECO:0000313" key="6">
    <source>
        <dbReference type="Proteomes" id="UP000239747"/>
    </source>
</evidence>
<dbReference type="EC" id="6.-.-.-" evidence="2"/>
<feature type="domain" description="Bacillithiol biosynthesis BshC C-terminal coiled-coil" evidence="4">
    <location>
        <begin position="376"/>
        <end position="531"/>
    </location>
</feature>
<feature type="domain" description="Bacillithiol biosynthesis BshC N-terminal Rossmann-like" evidence="3">
    <location>
        <begin position="1"/>
        <end position="374"/>
    </location>
</feature>
<dbReference type="RefSeq" id="WP_105072145.1">
    <property type="nucleotide sequence ID" value="NZ_MTPW01000001.1"/>
</dbReference>
<dbReference type="OrthoDB" id="9765151at2"/>
<sequence length="534" mass="62981">MILNKLTYPDAKYFSSLMEDYLVEKDVLRNLYHRFPRLESFQDQIKEKQVEFNLKPKARHILVQSLLNQYSELNSAQDSLNNINLLKDEKTFTITTGHQLNLFTGPLYFIYKIISVINLCKQLKVAYPSYNFVPVYWMATEDHDFEEIQYFKFHGKKVLWNKEAKGGVGRLNTNGLKDVLKIFKSQLGSSINAQEIVELFQTAYIEHDNLANATRFLAHQLFGSDGLVIIDGDDRELKRLMLPHFKDELLHQTSYHHVSNSIQQWPVDYKVQVSPREINLFYLKDDLRERIVFENNQFKVLETEISFSEKEVLTELEKFPERFSPNVIMRPLYQETILPNLCYIGGGGEMAYWLELKQYFNSQDITFPILLMRNSALIMSNKEYDKIQKLDLEIKDLFLKDYQLEEKLTRQLSEIEIDFSTQKEHLKNQFKELYIIAQQTDHSFFGAVAAQERKQIKGLEHLEKRLLKAQKRKLKDYLERASTVQQHLFPNSSLQERQENFSSLYVEYGANLIKILRDNLDPLDFRFSVIILDS</sequence>
<comment type="caution">
    <text evidence="5">The sequence shown here is derived from an EMBL/GenBank/DDBJ whole genome shotgun (WGS) entry which is preliminary data.</text>
</comment>
<comment type="similarity">
    <text evidence="2">Belongs to the BshC family.</text>
</comment>
<organism evidence="5 6">
    <name type="scientific">Nonlabens arenilitoris</name>
    <dbReference type="NCBI Taxonomy" id="1217969"/>
    <lineage>
        <taxon>Bacteria</taxon>
        <taxon>Pseudomonadati</taxon>
        <taxon>Bacteroidota</taxon>
        <taxon>Flavobacteriia</taxon>
        <taxon>Flavobacteriales</taxon>
        <taxon>Flavobacteriaceae</taxon>
        <taxon>Nonlabens</taxon>
    </lineage>
</organism>
<evidence type="ECO:0000256" key="1">
    <source>
        <dbReference type="ARBA" id="ARBA00022598"/>
    </source>
</evidence>
<reference evidence="5 6" key="1">
    <citation type="submission" date="2017-01" db="EMBL/GenBank/DDBJ databases">
        <title>Trade-off between light-utilization and light-protection in marine flavobacteria.</title>
        <authorList>
            <person name="Kumagai Y."/>
            <person name="Yoshizawa S."/>
            <person name="Kogure K."/>
            <person name="Iwasaki W."/>
        </authorList>
    </citation>
    <scope>NUCLEOTIDE SEQUENCE [LARGE SCALE GENOMIC DNA]</scope>
    <source>
        <strain evidence="5 6">KCTC 32109</strain>
    </source>
</reference>
<accession>A0A2S7UER1</accession>
<keyword evidence="6" id="KW-1185">Reference proteome</keyword>
<keyword evidence="1 2" id="KW-0436">Ligase</keyword>
<dbReference type="AlphaFoldDB" id="A0A2S7UER1"/>
<dbReference type="InterPro" id="IPR055398">
    <property type="entry name" value="Rossmann-like_BshC"/>
</dbReference>
<dbReference type="Pfam" id="PF10079">
    <property type="entry name" value="Rossmann-like_BshC"/>
    <property type="match status" value="1"/>
</dbReference>
<dbReference type="InterPro" id="IPR011199">
    <property type="entry name" value="Bacillithiol_biosynth_BshC"/>
</dbReference>
<dbReference type="EMBL" id="MTPW01000001">
    <property type="protein sequence ID" value="PQJ33090.1"/>
    <property type="molecule type" value="Genomic_DNA"/>
</dbReference>
<gene>
    <name evidence="2" type="primary">bshC</name>
    <name evidence="5" type="ORF">BST92_14690</name>
</gene>
<evidence type="ECO:0000259" key="3">
    <source>
        <dbReference type="Pfam" id="PF10079"/>
    </source>
</evidence>
<evidence type="ECO:0000259" key="4">
    <source>
        <dbReference type="Pfam" id="PF24850"/>
    </source>
</evidence>
<dbReference type="GO" id="GO:0016874">
    <property type="term" value="F:ligase activity"/>
    <property type="evidence" value="ECO:0007669"/>
    <property type="project" value="UniProtKB-UniRule"/>
</dbReference>
<evidence type="ECO:0000256" key="2">
    <source>
        <dbReference type="HAMAP-Rule" id="MF_01867"/>
    </source>
</evidence>
<dbReference type="PIRSF" id="PIRSF012535">
    <property type="entry name" value="UCP012535"/>
    <property type="match status" value="1"/>
</dbReference>
<protein>
    <recommendedName>
        <fullName evidence="2">Putative cysteine ligase BshC</fullName>
        <ecNumber evidence="2">6.-.-.-</ecNumber>
    </recommendedName>
</protein>